<keyword evidence="3" id="KW-0472">Membrane</keyword>
<dbReference type="AlphaFoldDB" id="A0A5E6M855"/>
<evidence type="ECO:0000256" key="2">
    <source>
        <dbReference type="ARBA" id="ARBA00022618"/>
    </source>
</evidence>
<dbReference type="Proteomes" id="UP000334923">
    <property type="component" value="Unassembled WGS sequence"/>
</dbReference>
<dbReference type="NCBIfam" id="TIGR01174">
    <property type="entry name" value="ftsA"/>
    <property type="match status" value="1"/>
</dbReference>
<evidence type="ECO:0000313" key="7">
    <source>
        <dbReference type="Proteomes" id="UP000334923"/>
    </source>
</evidence>
<evidence type="ECO:0000256" key="4">
    <source>
        <dbReference type="ARBA" id="ARBA00023306"/>
    </source>
</evidence>
<evidence type="ECO:0000313" key="6">
    <source>
        <dbReference type="EMBL" id="VVM04581.1"/>
    </source>
</evidence>
<accession>A0A5E6M855</accession>
<dbReference type="GO" id="GO:0051301">
    <property type="term" value="P:cell division"/>
    <property type="evidence" value="ECO:0007669"/>
    <property type="project" value="UniProtKB-KW"/>
</dbReference>
<feature type="domain" description="SHS2" evidence="5">
    <location>
        <begin position="10"/>
        <end position="198"/>
    </location>
</feature>
<feature type="non-terminal residue" evidence="6">
    <location>
        <position position="356"/>
    </location>
</feature>
<dbReference type="PANTHER" id="PTHR32432:SF4">
    <property type="entry name" value="CELL DIVISION PROTEIN FTSA"/>
    <property type="match status" value="1"/>
</dbReference>
<dbReference type="Gene3D" id="3.30.420.40">
    <property type="match status" value="1"/>
</dbReference>
<keyword evidence="2 6" id="KW-0132">Cell division</keyword>
<dbReference type="InterPro" id="IPR020823">
    <property type="entry name" value="Cell_div_FtsA"/>
</dbReference>
<dbReference type="CDD" id="cd24048">
    <property type="entry name" value="ASKHA_NBD_FtsA"/>
    <property type="match status" value="1"/>
</dbReference>
<evidence type="ECO:0000256" key="3">
    <source>
        <dbReference type="ARBA" id="ARBA00023136"/>
    </source>
</evidence>
<evidence type="ECO:0000256" key="1">
    <source>
        <dbReference type="ARBA" id="ARBA00022475"/>
    </source>
</evidence>
<dbReference type="Gene3D" id="3.30.1490.110">
    <property type="match status" value="1"/>
</dbReference>
<keyword evidence="7" id="KW-1185">Reference proteome</keyword>
<keyword evidence="1" id="KW-1003">Cell membrane</keyword>
<dbReference type="Pfam" id="PF14450">
    <property type="entry name" value="FtsA"/>
    <property type="match status" value="1"/>
</dbReference>
<proteinExistence type="inferred from homology"/>
<dbReference type="InterPro" id="IPR003494">
    <property type="entry name" value="SHS2_FtsA"/>
</dbReference>
<organism evidence="6 7">
    <name type="scientific">Methylacidimicrobium tartarophylax</name>
    <dbReference type="NCBI Taxonomy" id="1041768"/>
    <lineage>
        <taxon>Bacteria</taxon>
        <taxon>Pseudomonadati</taxon>
        <taxon>Verrucomicrobiota</taxon>
        <taxon>Methylacidimicrobium</taxon>
    </lineage>
</organism>
<dbReference type="HAMAP" id="MF_02033">
    <property type="entry name" value="FtsA"/>
    <property type="match status" value="1"/>
</dbReference>
<protein>
    <submittedName>
        <fullName evidence="6">Partial Cell division protein FtsA</fullName>
    </submittedName>
</protein>
<dbReference type="Pfam" id="PF02491">
    <property type="entry name" value="SHS2_FTSA"/>
    <property type="match status" value="1"/>
</dbReference>
<reference evidence="6 7" key="1">
    <citation type="submission" date="2019-09" db="EMBL/GenBank/DDBJ databases">
        <authorList>
            <person name="Cremers G."/>
        </authorList>
    </citation>
    <scope>NUCLEOTIDE SEQUENCE [LARGE SCALE GENOMIC DNA]</scope>
    <source>
        <strain evidence="6">4A</strain>
    </source>
</reference>
<dbReference type="SMART" id="SM00842">
    <property type="entry name" value="FtsA"/>
    <property type="match status" value="1"/>
</dbReference>
<dbReference type="EMBL" id="CABFVA020000006">
    <property type="protein sequence ID" value="VVM04581.1"/>
    <property type="molecule type" value="Genomic_DNA"/>
</dbReference>
<dbReference type="PIRSF" id="PIRSF003101">
    <property type="entry name" value="FtsA"/>
    <property type="match status" value="1"/>
</dbReference>
<dbReference type="InterPro" id="IPR043129">
    <property type="entry name" value="ATPase_NBD"/>
</dbReference>
<dbReference type="InterPro" id="IPR050696">
    <property type="entry name" value="FtsA/MreB"/>
</dbReference>
<dbReference type="PANTHER" id="PTHR32432">
    <property type="entry name" value="CELL DIVISION PROTEIN FTSA-RELATED"/>
    <property type="match status" value="1"/>
</dbReference>
<evidence type="ECO:0000259" key="5">
    <source>
        <dbReference type="SMART" id="SM00842"/>
    </source>
</evidence>
<gene>
    <name evidence="6" type="primary">ftsA</name>
    <name evidence="6" type="ORF">MAMT_00164</name>
</gene>
<keyword evidence="4" id="KW-0131">Cell cycle</keyword>
<dbReference type="SUPFAM" id="SSF53067">
    <property type="entry name" value="Actin-like ATPase domain"/>
    <property type="match status" value="2"/>
</dbReference>
<name>A0A5E6M855_9BACT</name>
<dbReference type="GO" id="GO:0009898">
    <property type="term" value="C:cytoplasmic side of plasma membrane"/>
    <property type="evidence" value="ECO:0007669"/>
    <property type="project" value="TreeGrafter"/>
</dbReference>
<dbReference type="GO" id="GO:0032153">
    <property type="term" value="C:cell division site"/>
    <property type="evidence" value="ECO:0007669"/>
    <property type="project" value="TreeGrafter"/>
</dbReference>
<sequence>MFGGKSRSVLVGLEAGTSKIKVAVAELGADGSLSLLGVAESPSTHIRKCEITDFEMTQKAIHQAILDAEAKTDVSIGEVYLAISGAHIRSFQSRLALDLGEEGTMIEEGHLRELRELVRQQALPPGQILLHDLLQTYILDDGTATANPAGLFSRRLMADYHLVSGIATRLQTTVHCVKDLSLHVKGYALSSYATAQALLTSEQKSFGSLVINCGAGITDYIVYRNGFVAHSGTLGVGGDHLTNDLAVAVKIPFPRAEELKRTHGTVDLREETAHRRVSLPAEGPYEQRFVPMSLVVEVLQARQAEIFEIIREDLEAQPFWETFSGTVFLTGGGSHLDGIQKMAAKVFDRPVEAAKP</sequence>